<dbReference type="GO" id="GO:0030431">
    <property type="term" value="P:sleep"/>
    <property type="evidence" value="ECO:0007669"/>
    <property type="project" value="InterPro"/>
</dbReference>
<dbReference type="GO" id="GO:0098552">
    <property type="term" value="C:side of membrane"/>
    <property type="evidence" value="ECO:0007669"/>
    <property type="project" value="UniProtKB-KW"/>
</dbReference>
<dbReference type="AlphaFoldDB" id="A0A8K0K921"/>
<protein>
    <recommendedName>
        <fullName evidence="10">Protein sleepless</fullName>
    </recommendedName>
</protein>
<dbReference type="GO" id="GO:0032222">
    <property type="term" value="P:regulation of synaptic transmission, cholinergic"/>
    <property type="evidence" value="ECO:0007669"/>
    <property type="project" value="InterPro"/>
</dbReference>
<dbReference type="CDD" id="cd23591">
    <property type="entry name" value="TFP_LU_ECD_Crim"/>
    <property type="match status" value="1"/>
</dbReference>
<reference evidence="8" key="1">
    <citation type="submission" date="2013-04" db="EMBL/GenBank/DDBJ databases">
        <authorList>
            <person name="Qu J."/>
            <person name="Murali S.C."/>
            <person name="Bandaranaike D."/>
            <person name="Bellair M."/>
            <person name="Blankenburg K."/>
            <person name="Chao H."/>
            <person name="Dinh H."/>
            <person name="Doddapaneni H."/>
            <person name="Downs B."/>
            <person name="Dugan-Rocha S."/>
            <person name="Elkadiri S."/>
            <person name="Gnanaolivu R.D."/>
            <person name="Hernandez B."/>
            <person name="Javaid M."/>
            <person name="Jayaseelan J.C."/>
            <person name="Lee S."/>
            <person name="Li M."/>
            <person name="Ming W."/>
            <person name="Munidasa M."/>
            <person name="Muniz J."/>
            <person name="Nguyen L."/>
            <person name="Ongeri F."/>
            <person name="Osuji N."/>
            <person name="Pu L.-L."/>
            <person name="Puazo M."/>
            <person name="Qu C."/>
            <person name="Quiroz J."/>
            <person name="Raj R."/>
            <person name="Weissenberger G."/>
            <person name="Xin Y."/>
            <person name="Zou X."/>
            <person name="Han Y."/>
            <person name="Richards S."/>
            <person name="Worley K."/>
            <person name="Muzny D."/>
            <person name="Gibbs R."/>
        </authorList>
    </citation>
    <scope>NUCLEOTIDE SEQUENCE</scope>
    <source>
        <strain evidence="8">Sampled in the wild</strain>
    </source>
</reference>
<evidence type="ECO:0000313" key="8">
    <source>
        <dbReference type="EMBL" id="KAG8229799.1"/>
    </source>
</evidence>
<evidence type="ECO:0008006" key="10">
    <source>
        <dbReference type="Google" id="ProtNLM"/>
    </source>
</evidence>
<dbReference type="InterPro" id="IPR050975">
    <property type="entry name" value="Sleep_regulator"/>
</dbReference>
<proteinExistence type="predicted"/>
<keyword evidence="5" id="KW-1133">Transmembrane helix</keyword>
<evidence type="ECO:0000256" key="5">
    <source>
        <dbReference type="ARBA" id="ARBA00022989"/>
    </source>
</evidence>
<evidence type="ECO:0000256" key="1">
    <source>
        <dbReference type="ARBA" id="ARBA00004589"/>
    </source>
</evidence>
<evidence type="ECO:0000256" key="6">
    <source>
        <dbReference type="ARBA" id="ARBA00023180"/>
    </source>
</evidence>
<keyword evidence="4" id="KW-0732">Signal</keyword>
<dbReference type="InterPro" id="IPR031424">
    <property type="entry name" value="QVR-like"/>
</dbReference>
<keyword evidence="7" id="KW-0449">Lipoprotein</keyword>
<reference evidence="8" key="2">
    <citation type="submission" date="2017-10" db="EMBL/GenBank/DDBJ databases">
        <title>Ladona fulva Genome sequencing and assembly.</title>
        <authorList>
            <person name="Murali S."/>
            <person name="Richards S."/>
            <person name="Bandaranaike D."/>
            <person name="Bellair M."/>
            <person name="Blankenburg K."/>
            <person name="Chao H."/>
            <person name="Dinh H."/>
            <person name="Doddapaneni H."/>
            <person name="Dugan-Rocha S."/>
            <person name="Elkadiri S."/>
            <person name="Gnanaolivu R."/>
            <person name="Hernandez B."/>
            <person name="Skinner E."/>
            <person name="Javaid M."/>
            <person name="Lee S."/>
            <person name="Li M."/>
            <person name="Ming W."/>
            <person name="Munidasa M."/>
            <person name="Muniz J."/>
            <person name="Nguyen L."/>
            <person name="Hughes D."/>
            <person name="Osuji N."/>
            <person name="Pu L.-L."/>
            <person name="Puazo M."/>
            <person name="Qu C."/>
            <person name="Quiroz J."/>
            <person name="Raj R."/>
            <person name="Weissenberger G."/>
            <person name="Xin Y."/>
            <person name="Zou X."/>
            <person name="Han Y."/>
            <person name="Worley K."/>
            <person name="Muzny D."/>
            <person name="Gibbs R."/>
        </authorList>
    </citation>
    <scope>NUCLEOTIDE SEQUENCE</scope>
    <source>
        <strain evidence="8">Sampled in the wild</strain>
    </source>
</reference>
<organism evidence="8 9">
    <name type="scientific">Ladona fulva</name>
    <name type="common">Scarce chaser dragonfly</name>
    <name type="synonym">Libellula fulva</name>
    <dbReference type="NCBI Taxonomy" id="123851"/>
    <lineage>
        <taxon>Eukaryota</taxon>
        <taxon>Metazoa</taxon>
        <taxon>Ecdysozoa</taxon>
        <taxon>Arthropoda</taxon>
        <taxon>Hexapoda</taxon>
        <taxon>Insecta</taxon>
        <taxon>Pterygota</taxon>
        <taxon>Palaeoptera</taxon>
        <taxon>Odonata</taxon>
        <taxon>Epiprocta</taxon>
        <taxon>Anisoptera</taxon>
        <taxon>Libelluloidea</taxon>
        <taxon>Libellulidae</taxon>
        <taxon>Ladona</taxon>
    </lineage>
</organism>
<sequence length="134" mass="15569">MYCYECVSTHPSCGHNFNWILYWGIYCPEIDDRCVKLIERKGDEEIITRSCLSSLASFRRDIPADKYEGCRSAAKDVTLGNYVNHSIVEHDVHRTHYDNVTWCFCYFDDRCNSATRTSLTFSSALLLSISYLIR</sequence>
<evidence type="ECO:0000256" key="3">
    <source>
        <dbReference type="ARBA" id="ARBA00022692"/>
    </source>
</evidence>
<keyword evidence="5" id="KW-0472">Membrane</keyword>
<dbReference type="EMBL" id="KZ308446">
    <property type="protein sequence ID" value="KAG8229799.1"/>
    <property type="molecule type" value="Genomic_DNA"/>
</dbReference>
<evidence type="ECO:0000256" key="4">
    <source>
        <dbReference type="ARBA" id="ARBA00022729"/>
    </source>
</evidence>
<keyword evidence="6" id="KW-0325">Glycoprotein</keyword>
<gene>
    <name evidence="8" type="ORF">J437_LFUL005880</name>
</gene>
<evidence type="ECO:0000256" key="7">
    <source>
        <dbReference type="ARBA" id="ARBA00023288"/>
    </source>
</evidence>
<keyword evidence="2" id="KW-0336">GPI-anchor</keyword>
<evidence type="ECO:0000256" key="2">
    <source>
        <dbReference type="ARBA" id="ARBA00022622"/>
    </source>
</evidence>
<comment type="caution">
    <text evidence="8">The sequence shown here is derived from an EMBL/GenBank/DDBJ whole genome shotgun (WGS) entry which is preliminary data.</text>
</comment>
<dbReference type="Proteomes" id="UP000792457">
    <property type="component" value="Unassembled WGS sequence"/>
</dbReference>
<keyword evidence="9" id="KW-1185">Reference proteome</keyword>
<keyword evidence="3" id="KW-0812">Transmembrane</keyword>
<evidence type="ECO:0000313" key="9">
    <source>
        <dbReference type="Proteomes" id="UP000792457"/>
    </source>
</evidence>
<name>A0A8K0K921_LADFU</name>
<dbReference type="PANTHER" id="PTHR33562:SF28">
    <property type="entry name" value="PROTEIN QUIVER"/>
    <property type="match status" value="1"/>
</dbReference>
<dbReference type="OrthoDB" id="6249205at2759"/>
<comment type="subcellular location">
    <subcellularLocation>
        <location evidence="1">Membrane</location>
        <topology evidence="1">Lipid-anchor</topology>
        <topology evidence="1">GPI-anchor</topology>
    </subcellularLocation>
</comment>
<dbReference type="Pfam" id="PF17064">
    <property type="entry name" value="QVR"/>
    <property type="match status" value="1"/>
</dbReference>
<accession>A0A8K0K921</accession>
<dbReference type="PANTHER" id="PTHR33562">
    <property type="entry name" value="ATILLA, ISOFORM B-RELATED-RELATED"/>
    <property type="match status" value="1"/>
</dbReference>